<comment type="caution">
    <text evidence="2">The sequence shown here is derived from an EMBL/GenBank/DDBJ whole genome shotgun (WGS) entry which is preliminary data.</text>
</comment>
<dbReference type="GO" id="GO:0009898">
    <property type="term" value="C:cytoplasmic side of plasma membrane"/>
    <property type="evidence" value="ECO:0007669"/>
    <property type="project" value="TreeGrafter"/>
</dbReference>
<feature type="domain" description="SHS2" evidence="1">
    <location>
        <begin position="5"/>
        <end position="191"/>
    </location>
</feature>
<dbReference type="EMBL" id="DVNK01000033">
    <property type="protein sequence ID" value="HIU46592.1"/>
    <property type="molecule type" value="Genomic_DNA"/>
</dbReference>
<accession>A0A9D1LRE2</accession>
<reference evidence="2" key="2">
    <citation type="journal article" date="2021" name="PeerJ">
        <title>Extensive microbial diversity within the chicken gut microbiome revealed by metagenomics and culture.</title>
        <authorList>
            <person name="Gilroy R."/>
            <person name="Ravi A."/>
            <person name="Getino M."/>
            <person name="Pursley I."/>
            <person name="Horton D.L."/>
            <person name="Alikhan N.F."/>
            <person name="Baker D."/>
            <person name="Gharbi K."/>
            <person name="Hall N."/>
            <person name="Watson M."/>
            <person name="Adriaenssens E.M."/>
            <person name="Foster-Nyarko E."/>
            <person name="Jarju S."/>
            <person name="Secka A."/>
            <person name="Antonio M."/>
            <person name="Oren A."/>
            <person name="Chaudhuri R.R."/>
            <person name="La Ragione R."/>
            <person name="Hildebrand F."/>
            <person name="Pallen M.J."/>
        </authorList>
    </citation>
    <scope>NUCLEOTIDE SEQUENCE</scope>
    <source>
        <strain evidence="2">ChiSxjej2B14-8506</strain>
    </source>
</reference>
<dbReference type="AlphaFoldDB" id="A0A9D1LRE2"/>
<reference evidence="2" key="1">
    <citation type="submission" date="2020-10" db="EMBL/GenBank/DDBJ databases">
        <authorList>
            <person name="Gilroy R."/>
        </authorList>
    </citation>
    <scope>NUCLEOTIDE SEQUENCE</scope>
    <source>
        <strain evidence="2">ChiSxjej2B14-8506</strain>
    </source>
</reference>
<evidence type="ECO:0000259" key="1">
    <source>
        <dbReference type="SMART" id="SM00842"/>
    </source>
</evidence>
<dbReference type="InterPro" id="IPR043129">
    <property type="entry name" value="ATPase_NBD"/>
</dbReference>
<sequence>MKTMAAAIDFGTSKIVTIMAESGDYHRCSILGSGTAAYDGYSDDGRWNTPDKLNDAIKEAIRQLESEAHRPVTEIYVGVPGECARVYIREAQLDIGQEGRVTLGDAGDILEKVVAQLNANQGSVLSYSPAYYQVDGGEPTMTPVGMRGRTLSAKVSVITASLDFMDDVELRLRDMGIKVKGFMAPAMGEAVLLMPPEERDRTVAMADVGYLHTELMIMQGDALVDYRVIPIGGGHIAADLAYGLEIPFKTAESVKRAFTFDGSGDIELGEGEGAQRFERPFTTEIITARVDELADMIRDALESTAIKPDANSPLYLTGGGISMMRGGREYIAKTLKRSIKIPSARAGKLNSPPYASALGLIDMVFDKIDMQNGDTGVGPMDKVLDVFYGIGHKFSSVFKKQ</sequence>
<dbReference type="InterPro" id="IPR003494">
    <property type="entry name" value="SHS2_FtsA"/>
</dbReference>
<protein>
    <recommendedName>
        <fullName evidence="1">SHS2 domain-containing protein</fullName>
    </recommendedName>
</protein>
<dbReference type="Pfam" id="PF14450">
    <property type="entry name" value="FtsA"/>
    <property type="match status" value="1"/>
</dbReference>
<dbReference type="GO" id="GO:0051301">
    <property type="term" value="P:cell division"/>
    <property type="evidence" value="ECO:0007669"/>
    <property type="project" value="InterPro"/>
</dbReference>
<gene>
    <name evidence="2" type="ORF">IAC59_04975</name>
</gene>
<dbReference type="PANTHER" id="PTHR32432:SF4">
    <property type="entry name" value="CELL DIVISION PROTEIN FTSA"/>
    <property type="match status" value="1"/>
</dbReference>
<dbReference type="SUPFAM" id="SSF53067">
    <property type="entry name" value="Actin-like ATPase domain"/>
    <property type="match status" value="2"/>
</dbReference>
<dbReference type="PANTHER" id="PTHR32432">
    <property type="entry name" value="CELL DIVISION PROTEIN FTSA-RELATED"/>
    <property type="match status" value="1"/>
</dbReference>
<organism evidence="2 3">
    <name type="scientific">Candidatus Fimadaptatus faecigallinarum</name>
    <dbReference type="NCBI Taxonomy" id="2840814"/>
    <lineage>
        <taxon>Bacteria</taxon>
        <taxon>Bacillati</taxon>
        <taxon>Bacillota</taxon>
        <taxon>Clostridia</taxon>
        <taxon>Eubacteriales</taxon>
        <taxon>Candidatus Fimadaptatus</taxon>
    </lineage>
</organism>
<name>A0A9D1LRE2_9FIRM</name>
<dbReference type="Proteomes" id="UP000824123">
    <property type="component" value="Unassembled WGS sequence"/>
</dbReference>
<dbReference type="Gene3D" id="3.30.420.40">
    <property type="match status" value="1"/>
</dbReference>
<proteinExistence type="predicted"/>
<dbReference type="InterPro" id="IPR050696">
    <property type="entry name" value="FtsA/MreB"/>
</dbReference>
<evidence type="ECO:0000313" key="2">
    <source>
        <dbReference type="EMBL" id="HIU46592.1"/>
    </source>
</evidence>
<evidence type="ECO:0000313" key="3">
    <source>
        <dbReference type="Proteomes" id="UP000824123"/>
    </source>
</evidence>
<dbReference type="Pfam" id="PF02491">
    <property type="entry name" value="SHS2_FTSA"/>
    <property type="match status" value="1"/>
</dbReference>
<dbReference type="GO" id="GO:0032153">
    <property type="term" value="C:cell division site"/>
    <property type="evidence" value="ECO:0007669"/>
    <property type="project" value="TreeGrafter"/>
</dbReference>
<dbReference type="SMART" id="SM00842">
    <property type="entry name" value="FtsA"/>
    <property type="match status" value="1"/>
</dbReference>